<evidence type="ECO:0000313" key="9">
    <source>
        <dbReference type="Proteomes" id="UP001515480"/>
    </source>
</evidence>
<dbReference type="SUPFAM" id="SSF103473">
    <property type="entry name" value="MFS general substrate transporter"/>
    <property type="match status" value="1"/>
</dbReference>
<accession>A0AB34IIT4</accession>
<dbReference type="GO" id="GO:0022857">
    <property type="term" value="F:transmembrane transporter activity"/>
    <property type="evidence" value="ECO:0007669"/>
    <property type="project" value="InterPro"/>
</dbReference>
<feature type="transmembrane region" description="Helical" evidence="6">
    <location>
        <begin position="404"/>
        <end position="422"/>
    </location>
</feature>
<evidence type="ECO:0000256" key="6">
    <source>
        <dbReference type="SAM" id="Phobius"/>
    </source>
</evidence>
<feature type="transmembrane region" description="Helical" evidence="6">
    <location>
        <begin position="101"/>
        <end position="119"/>
    </location>
</feature>
<evidence type="ECO:0000256" key="1">
    <source>
        <dbReference type="ARBA" id="ARBA00004141"/>
    </source>
</evidence>
<keyword evidence="3 6" id="KW-1133">Transmembrane helix</keyword>
<feature type="chain" id="PRO_5044235435" description="Solute carrier family 40 protein" evidence="7">
    <location>
        <begin position="16"/>
        <end position="583"/>
    </location>
</feature>
<evidence type="ECO:0000256" key="4">
    <source>
        <dbReference type="ARBA" id="ARBA00023136"/>
    </source>
</evidence>
<dbReference type="PANTHER" id="PTHR23507:SF1">
    <property type="entry name" value="FI18259P1-RELATED"/>
    <property type="match status" value="1"/>
</dbReference>
<dbReference type="InterPro" id="IPR036259">
    <property type="entry name" value="MFS_trans_sf"/>
</dbReference>
<dbReference type="AlphaFoldDB" id="A0AB34IIT4"/>
<sequence length="583" mass="60855">MAALLLLLFLQPLLALQPLCVKPHVPALLRAPAAAPLCRRAAAVRLLERGAAPSLYAPHKRHFSGLYGTLFLLILVQAVSAQALPIVLQELTSSPQQVAEMIASIAAGSALLEFLLLPITAAVSDTFGRRPILLILPLVVSLGRFAVVFSPTLPLVVISRLVVGMLTNYFYIFVGVTSADLFKEDERAMASLEGKGAACWGAAHACGMLVGGAVLTSSGVRAADILCAALALLGALVALLTRETLPPDARASFVIRHSHPLAFARLFRPRHLYGASGLAPPSGEAEAAGDEAEELPLPWGEEAERLTLAWGEAEGPPLLRGDPLAGRTLVWREEAAGVSGEETESPSAPTAEAAASLAPRGAPMSPQQLIPRLALILALQTVHDGEGDLWQVYSTNTRGWGTKLISIYGALVGVASTAGGLLTGLSWSNSPPAHSCLCRKHTFLWSSSTAISLMLFMSRSTSVAFASIPFTAAEDCMSAAVTARLCRAGASAGIRQGQLAGDCHNLAACVRVMGLYLFGKLYSLGLRVGVPQLAYLVCAATQLLAAAGAMSLALVDWNGIPPVIDAPSPSSGSAGDTEDDPPR</sequence>
<keyword evidence="9" id="KW-1185">Reference proteome</keyword>
<feature type="transmembrane region" description="Helical" evidence="6">
    <location>
        <begin position="222"/>
        <end position="240"/>
    </location>
</feature>
<feature type="transmembrane region" description="Helical" evidence="6">
    <location>
        <begin position="155"/>
        <end position="176"/>
    </location>
</feature>
<dbReference type="Proteomes" id="UP001515480">
    <property type="component" value="Unassembled WGS sequence"/>
</dbReference>
<feature type="compositionally biased region" description="Low complexity" evidence="5">
    <location>
        <begin position="345"/>
        <end position="356"/>
    </location>
</feature>
<organism evidence="8 9">
    <name type="scientific">Prymnesium parvum</name>
    <name type="common">Toxic golden alga</name>
    <dbReference type="NCBI Taxonomy" id="97485"/>
    <lineage>
        <taxon>Eukaryota</taxon>
        <taxon>Haptista</taxon>
        <taxon>Haptophyta</taxon>
        <taxon>Prymnesiophyceae</taxon>
        <taxon>Prymnesiales</taxon>
        <taxon>Prymnesiaceae</taxon>
        <taxon>Prymnesium</taxon>
    </lineage>
</organism>
<dbReference type="PANTHER" id="PTHR23507">
    <property type="entry name" value="ZGC:174356"/>
    <property type="match status" value="1"/>
</dbReference>
<comment type="caution">
    <text evidence="8">The sequence shown here is derived from an EMBL/GenBank/DDBJ whole genome shotgun (WGS) entry which is preliminary data.</text>
</comment>
<dbReference type="Gene3D" id="1.20.1250.20">
    <property type="entry name" value="MFS general substrate transporter like domains"/>
    <property type="match status" value="1"/>
</dbReference>
<evidence type="ECO:0000313" key="8">
    <source>
        <dbReference type="EMBL" id="KAL1499718.1"/>
    </source>
</evidence>
<dbReference type="InterPro" id="IPR011701">
    <property type="entry name" value="MFS"/>
</dbReference>
<keyword evidence="7" id="KW-0732">Signal</keyword>
<feature type="signal peptide" evidence="7">
    <location>
        <begin position="1"/>
        <end position="15"/>
    </location>
</feature>
<feature type="transmembrane region" description="Helical" evidence="6">
    <location>
        <begin position="197"/>
        <end position="216"/>
    </location>
</feature>
<evidence type="ECO:0000256" key="7">
    <source>
        <dbReference type="SAM" id="SignalP"/>
    </source>
</evidence>
<feature type="transmembrane region" description="Helical" evidence="6">
    <location>
        <begin position="442"/>
        <end position="458"/>
    </location>
</feature>
<name>A0AB34IIT4_PRYPA</name>
<keyword evidence="4 6" id="KW-0472">Membrane</keyword>
<reference evidence="8 9" key="1">
    <citation type="journal article" date="2024" name="Science">
        <title>Giant polyketide synthase enzymes in the biosynthesis of giant marine polyether toxins.</title>
        <authorList>
            <person name="Fallon T.R."/>
            <person name="Shende V.V."/>
            <person name="Wierzbicki I.H."/>
            <person name="Pendleton A.L."/>
            <person name="Watervoot N.F."/>
            <person name="Auber R.P."/>
            <person name="Gonzalez D.J."/>
            <person name="Wisecaver J.H."/>
            <person name="Moore B.S."/>
        </authorList>
    </citation>
    <scope>NUCLEOTIDE SEQUENCE [LARGE SCALE GENOMIC DNA]</scope>
    <source>
        <strain evidence="8 9">12B1</strain>
    </source>
</reference>
<feature type="transmembrane region" description="Helical" evidence="6">
    <location>
        <begin position="63"/>
        <end position="81"/>
    </location>
</feature>
<protein>
    <recommendedName>
        <fullName evidence="10">Solute carrier family 40 protein</fullName>
    </recommendedName>
</protein>
<feature type="transmembrane region" description="Helical" evidence="6">
    <location>
        <begin position="131"/>
        <end position="149"/>
    </location>
</feature>
<dbReference type="GO" id="GO:0016020">
    <property type="term" value="C:membrane"/>
    <property type="evidence" value="ECO:0007669"/>
    <property type="project" value="UniProtKB-SubCell"/>
</dbReference>
<dbReference type="EMBL" id="JBGBPQ010000024">
    <property type="protein sequence ID" value="KAL1499718.1"/>
    <property type="molecule type" value="Genomic_DNA"/>
</dbReference>
<evidence type="ECO:0000256" key="3">
    <source>
        <dbReference type="ARBA" id="ARBA00022989"/>
    </source>
</evidence>
<dbReference type="Pfam" id="PF07690">
    <property type="entry name" value="MFS_1"/>
    <property type="match status" value="1"/>
</dbReference>
<comment type="subcellular location">
    <subcellularLocation>
        <location evidence="1">Membrane</location>
        <topology evidence="1">Multi-pass membrane protein</topology>
    </subcellularLocation>
</comment>
<feature type="transmembrane region" description="Helical" evidence="6">
    <location>
        <begin position="533"/>
        <end position="555"/>
    </location>
</feature>
<evidence type="ECO:0000256" key="2">
    <source>
        <dbReference type="ARBA" id="ARBA00022692"/>
    </source>
</evidence>
<gene>
    <name evidence="8" type="ORF">AB1Y20_012405</name>
</gene>
<evidence type="ECO:0008006" key="10">
    <source>
        <dbReference type="Google" id="ProtNLM"/>
    </source>
</evidence>
<evidence type="ECO:0000256" key="5">
    <source>
        <dbReference type="SAM" id="MobiDB-lite"/>
    </source>
</evidence>
<proteinExistence type="predicted"/>
<keyword evidence="2 6" id="KW-0812">Transmembrane</keyword>
<feature type="region of interest" description="Disordered" evidence="5">
    <location>
        <begin position="335"/>
        <end position="356"/>
    </location>
</feature>